<evidence type="ECO:0000313" key="13">
    <source>
        <dbReference type="WBParaSite" id="BPAG_0001054901-mRNA-1"/>
    </source>
</evidence>
<evidence type="ECO:0000256" key="3">
    <source>
        <dbReference type="ARBA" id="ARBA00022771"/>
    </source>
</evidence>
<keyword evidence="9" id="KW-0539">Nucleus</keyword>
<dbReference type="EMBL" id="UZAD01013189">
    <property type="protein sequence ID" value="VDN91697.1"/>
    <property type="molecule type" value="Genomic_DNA"/>
</dbReference>
<dbReference type="PRINTS" id="PR00047">
    <property type="entry name" value="STROIDFINGER"/>
</dbReference>
<evidence type="ECO:0000259" key="10">
    <source>
        <dbReference type="PROSITE" id="PS51030"/>
    </source>
</evidence>
<dbReference type="PANTHER" id="PTHR24082">
    <property type="entry name" value="NUCLEAR HORMONE RECEPTOR"/>
    <property type="match status" value="1"/>
</dbReference>
<dbReference type="GO" id="GO:0000122">
    <property type="term" value="P:negative regulation of transcription by RNA polymerase II"/>
    <property type="evidence" value="ECO:0007669"/>
    <property type="project" value="TreeGrafter"/>
</dbReference>
<dbReference type="GO" id="GO:0030154">
    <property type="term" value="P:cell differentiation"/>
    <property type="evidence" value="ECO:0007669"/>
    <property type="project" value="TreeGrafter"/>
</dbReference>
<evidence type="ECO:0000256" key="7">
    <source>
        <dbReference type="ARBA" id="ARBA00023163"/>
    </source>
</evidence>
<gene>
    <name evidence="11" type="ORF">BPAG_LOCUS10511</name>
</gene>
<dbReference type="PANTHER" id="PTHR24082:SF507">
    <property type="entry name" value="BILE ACID RECEPTOR-RELATED"/>
    <property type="match status" value="1"/>
</dbReference>
<accession>A0A0N4TPR2</accession>
<proteinExistence type="inferred from homology"/>
<evidence type="ECO:0000256" key="5">
    <source>
        <dbReference type="ARBA" id="ARBA00023015"/>
    </source>
</evidence>
<evidence type="ECO:0000256" key="6">
    <source>
        <dbReference type="ARBA" id="ARBA00023125"/>
    </source>
</evidence>
<reference evidence="11 12" key="2">
    <citation type="submission" date="2018-11" db="EMBL/GenBank/DDBJ databases">
        <authorList>
            <consortium name="Pathogen Informatics"/>
        </authorList>
    </citation>
    <scope>NUCLEOTIDE SEQUENCE [LARGE SCALE GENOMIC DNA]</scope>
</reference>
<comment type="similarity">
    <text evidence="1">Belongs to the nuclear hormone receptor family.</text>
</comment>
<evidence type="ECO:0000256" key="8">
    <source>
        <dbReference type="ARBA" id="ARBA00023170"/>
    </source>
</evidence>
<evidence type="ECO:0000256" key="1">
    <source>
        <dbReference type="ARBA" id="ARBA00005993"/>
    </source>
</evidence>
<dbReference type="Pfam" id="PF00105">
    <property type="entry name" value="zf-C4"/>
    <property type="match status" value="1"/>
</dbReference>
<keyword evidence="12" id="KW-1185">Reference proteome</keyword>
<keyword evidence="7" id="KW-0804">Transcription</keyword>
<dbReference type="STRING" id="6280.A0A0N4TPR2"/>
<keyword evidence="6" id="KW-0238">DNA-binding</keyword>
<evidence type="ECO:0000313" key="12">
    <source>
        <dbReference type="Proteomes" id="UP000278627"/>
    </source>
</evidence>
<dbReference type="GO" id="GO:0004879">
    <property type="term" value="F:nuclear receptor activity"/>
    <property type="evidence" value="ECO:0007669"/>
    <property type="project" value="TreeGrafter"/>
</dbReference>
<sequence>FFDSPLFCSVYSSLFTWCINLEKCCICGDIADGYHYGVLSCRGCNAFFRRAVSLDVQFYCRRGGTCRVDKS</sequence>
<dbReference type="InterPro" id="IPR050234">
    <property type="entry name" value="Nuclear_hormone_rcpt_NR1"/>
</dbReference>
<dbReference type="PROSITE" id="PS00031">
    <property type="entry name" value="NUCLEAR_REC_DBD_1"/>
    <property type="match status" value="1"/>
</dbReference>
<keyword evidence="5" id="KW-0805">Transcription regulation</keyword>
<dbReference type="WBParaSite" id="BPAG_0001054901-mRNA-1">
    <property type="protein sequence ID" value="BPAG_0001054901-mRNA-1"/>
    <property type="gene ID" value="BPAG_0001054901"/>
</dbReference>
<keyword evidence="3" id="KW-0863">Zinc-finger</keyword>
<keyword evidence="8" id="KW-0675">Receptor</keyword>
<dbReference type="InterPro" id="IPR013088">
    <property type="entry name" value="Znf_NHR/GATA"/>
</dbReference>
<feature type="domain" description="Nuclear receptor" evidence="10">
    <location>
        <begin position="21"/>
        <end position="71"/>
    </location>
</feature>
<dbReference type="AlphaFoldDB" id="A0A0N4TPR2"/>
<dbReference type="GO" id="GO:0008270">
    <property type="term" value="F:zinc ion binding"/>
    <property type="evidence" value="ECO:0007669"/>
    <property type="project" value="UniProtKB-KW"/>
</dbReference>
<dbReference type="SUPFAM" id="SSF57716">
    <property type="entry name" value="Glucocorticoid receptor-like (DNA-binding domain)"/>
    <property type="match status" value="1"/>
</dbReference>
<dbReference type="Gene3D" id="3.30.50.10">
    <property type="entry name" value="Erythroid Transcription Factor GATA-1, subunit A"/>
    <property type="match status" value="1"/>
</dbReference>
<dbReference type="GO" id="GO:0045944">
    <property type="term" value="P:positive regulation of transcription by RNA polymerase II"/>
    <property type="evidence" value="ECO:0007669"/>
    <property type="project" value="TreeGrafter"/>
</dbReference>
<organism evidence="13">
    <name type="scientific">Brugia pahangi</name>
    <name type="common">Filarial nematode worm</name>
    <dbReference type="NCBI Taxonomy" id="6280"/>
    <lineage>
        <taxon>Eukaryota</taxon>
        <taxon>Metazoa</taxon>
        <taxon>Ecdysozoa</taxon>
        <taxon>Nematoda</taxon>
        <taxon>Chromadorea</taxon>
        <taxon>Rhabditida</taxon>
        <taxon>Spirurina</taxon>
        <taxon>Spiruromorpha</taxon>
        <taxon>Filarioidea</taxon>
        <taxon>Onchocercidae</taxon>
        <taxon>Brugia</taxon>
    </lineage>
</organism>
<evidence type="ECO:0000313" key="11">
    <source>
        <dbReference type="EMBL" id="VDN91697.1"/>
    </source>
</evidence>
<dbReference type="Proteomes" id="UP000278627">
    <property type="component" value="Unassembled WGS sequence"/>
</dbReference>
<dbReference type="SMART" id="SM00399">
    <property type="entry name" value="ZnF_C4"/>
    <property type="match status" value="1"/>
</dbReference>
<dbReference type="PROSITE" id="PS51030">
    <property type="entry name" value="NUCLEAR_REC_DBD_2"/>
    <property type="match status" value="1"/>
</dbReference>
<reference evidence="13" key="1">
    <citation type="submission" date="2017-02" db="UniProtKB">
        <authorList>
            <consortium name="WormBaseParasite"/>
        </authorList>
    </citation>
    <scope>IDENTIFICATION</scope>
</reference>
<name>A0A0N4TPR2_BRUPA</name>
<evidence type="ECO:0000256" key="9">
    <source>
        <dbReference type="ARBA" id="ARBA00023242"/>
    </source>
</evidence>
<evidence type="ECO:0000256" key="4">
    <source>
        <dbReference type="ARBA" id="ARBA00022833"/>
    </source>
</evidence>
<dbReference type="InterPro" id="IPR001628">
    <property type="entry name" value="Znf_hrmn_rcpt"/>
</dbReference>
<evidence type="ECO:0000256" key="2">
    <source>
        <dbReference type="ARBA" id="ARBA00022723"/>
    </source>
</evidence>
<protein>
    <submittedName>
        <fullName evidence="13">Nuclear receptor domain-containing protein</fullName>
    </submittedName>
</protein>
<keyword evidence="2" id="KW-0479">Metal-binding</keyword>
<dbReference type="GO" id="GO:0000978">
    <property type="term" value="F:RNA polymerase II cis-regulatory region sequence-specific DNA binding"/>
    <property type="evidence" value="ECO:0007669"/>
    <property type="project" value="TreeGrafter"/>
</dbReference>
<keyword evidence="4" id="KW-0862">Zinc</keyword>